<protein>
    <recommendedName>
        <fullName evidence="7">Peptide deformylase</fullName>
        <ecNumber evidence="7">3.5.1.88</ecNumber>
    </recommendedName>
</protein>
<dbReference type="CDD" id="cd00487">
    <property type="entry name" value="Pep_deformylase"/>
    <property type="match status" value="1"/>
</dbReference>
<reference evidence="8" key="1">
    <citation type="submission" date="2020-03" db="EMBL/GenBank/DDBJ databases">
        <authorList>
            <person name="Weist P."/>
        </authorList>
    </citation>
    <scope>NUCLEOTIDE SEQUENCE</scope>
</reference>
<dbReference type="FunFam" id="3.90.45.10:FF:000003">
    <property type="entry name" value="Peptide deformylase"/>
    <property type="match status" value="1"/>
</dbReference>
<dbReference type="NCBIfam" id="NF001159">
    <property type="entry name" value="PRK00150.1-3"/>
    <property type="match status" value="1"/>
</dbReference>
<dbReference type="PANTHER" id="PTHR10458:SF2">
    <property type="entry name" value="PEPTIDE DEFORMYLASE, MITOCHONDRIAL"/>
    <property type="match status" value="1"/>
</dbReference>
<evidence type="ECO:0000256" key="4">
    <source>
        <dbReference type="ARBA" id="ARBA00022917"/>
    </source>
</evidence>
<organism evidence="8 9">
    <name type="scientific">Pleuronectes platessa</name>
    <name type="common">European plaice</name>
    <dbReference type="NCBI Taxonomy" id="8262"/>
    <lineage>
        <taxon>Eukaryota</taxon>
        <taxon>Metazoa</taxon>
        <taxon>Chordata</taxon>
        <taxon>Craniata</taxon>
        <taxon>Vertebrata</taxon>
        <taxon>Euteleostomi</taxon>
        <taxon>Actinopterygii</taxon>
        <taxon>Neopterygii</taxon>
        <taxon>Teleostei</taxon>
        <taxon>Neoteleostei</taxon>
        <taxon>Acanthomorphata</taxon>
        <taxon>Carangaria</taxon>
        <taxon>Pleuronectiformes</taxon>
        <taxon>Pleuronectoidei</taxon>
        <taxon>Pleuronectidae</taxon>
        <taxon>Pleuronectes</taxon>
    </lineage>
</organism>
<evidence type="ECO:0000256" key="3">
    <source>
        <dbReference type="ARBA" id="ARBA00022801"/>
    </source>
</evidence>
<dbReference type="Proteomes" id="UP001153269">
    <property type="component" value="Unassembled WGS sequence"/>
</dbReference>
<comment type="function">
    <text evidence="5 7">Removes the formyl group from the N-terminal Met of newly synthesized proteins.</text>
</comment>
<evidence type="ECO:0000256" key="5">
    <source>
        <dbReference type="ARBA" id="ARBA00037114"/>
    </source>
</evidence>
<accession>A0A9N7YLN7</accession>
<keyword evidence="4 7" id="KW-0648">Protein biosynthesis</keyword>
<evidence type="ECO:0000256" key="2">
    <source>
        <dbReference type="ARBA" id="ARBA00022723"/>
    </source>
</evidence>
<dbReference type="Pfam" id="PF01327">
    <property type="entry name" value="Pep_deformylase"/>
    <property type="match status" value="1"/>
</dbReference>
<comment type="caution">
    <text evidence="8">The sequence shown here is derived from an EMBL/GenBank/DDBJ whole genome shotgun (WGS) entry which is preliminary data.</text>
</comment>
<dbReference type="PRINTS" id="PR01576">
    <property type="entry name" value="PDEFORMYLASE"/>
</dbReference>
<dbReference type="Gene3D" id="3.90.45.10">
    <property type="entry name" value="Peptide deformylase"/>
    <property type="match status" value="1"/>
</dbReference>
<dbReference type="InterPro" id="IPR023635">
    <property type="entry name" value="Peptide_deformylase"/>
</dbReference>
<dbReference type="GO" id="GO:0046872">
    <property type="term" value="F:metal ion binding"/>
    <property type="evidence" value="ECO:0007669"/>
    <property type="project" value="UniProtKB-KW"/>
</dbReference>
<dbReference type="GO" id="GO:0005739">
    <property type="term" value="C:mitochondrion"/>
    <property type="evidence" value="ECO:0007669"/>
    <property type="project" value="UniProtKB-ARBA"/>
</dbReference>
<keyword evidence="3 7" id="KW-0378">Hydrolase</keyword>
<evidence type="ECO:0000256" key="1">
    <source>
        <dbReference type="ARBA" id="ARBA00010759"/>
    </source>
</evidence>
<evidence type="ECO:0000256" key="7">
    <source>
        <dbReference type="RuleBase" id="RU362111"/>
    </source>
</evidence>
<dbReference type="PANTHER" id="PTHR10458">
    <property type="entry name" value="PEPTIDE DEFORMYLASE"/>
    <property type="match status" value="1"/>
</dbReference>
<dbReference type="EMBL" id="CADEAL010001085">
    <property type="protein sequence ID" value="CAB1428734.1"/>
    <property type="molecule type" value="Genomic_DNA"/>
</dbReference>
<evidence type="ECO:0000256" key="6">
    <source>
        <dbReference type="ARBA" id="ARBA00048875"/>
    </source>
</evidence>
<dbReference type="SUPFAM" id="SSF56420">
    <property type="entry name" value="Peptide deformylase"/>
    <property type="match status" value="1"/>
</dbReference>
<dbReference type="InterPro" id="IPR036821">
    <property type="entry name" value="Peptide_deformylase_sf"/>
</dbReference>
<dbReference type="HAMAP" id="MF_00163">
    <property type="entry name" value="Pep_deformylase"/>
    <property type="match status" value="1"/>
</dbReference>
<name>A0A9N7YLN7_PLEPL</name>
<keyword evidence="9" id="KW-1185">Reference proteome</keyword>
<proteinExistence type="inferred from homology"/>
<keyword evidence="2 7" id="KW-0479">Metal-binding</keyword>
<evidence type="ECO:0000313" key="8">
    <source>
        <dbReference type="EMBL" id="CAB1428734.1"/>
    </source>
</evidence>
<dbReference type="GO" id="GO:0042586">
    <property type="term" value="F:peptide deformylase activity"/>
    <property type="evidence" value="ECO:0007669"/>
    <property type="project" value="UniProtKB-EC"/>
</dbReference>
<comment type="catalytic activity">
    <reaction evidence="6 7">
        <text>N-terminal N-formyl-L-methionyl-[peptide] + H2O = N-terminal L-methionyl-[peptide] + formate</text>
        <dbReference type="Rhea" id="RHEA:24420"/>
        <dbReference type="Rhea" id="RHEA-COMP:10639"/>
        <dbReference type="Rhea" id="RHEA-COMP:10640"/>
        <dbReference type="ChEBI" id="CHEBI:15377"/>
        <dbReference type="ChEBI" id="CHEBI:15740"/>
        <dbReference type="ChEBI" id="CHEBI:49298"/>
        <dbReference type="ChEBI" id="CHEBI:64731"/>
        <dbReference type="EC" id="3.5.1.88"/>
    </reaction>
</comment>
<dbReference type="GO" id="GO:0006412">
    <property type="term" value="P:translation"/>
    <property type="evidence" value="ECO:0007669"/>
    <property type="project" value="UniProtKB-KW"/>
</dbReference>
<dbReference type="AlphaFoldDB" id="A0A9N7YLN7"/>
<comment type="similarity">
    <text evidence="1 7">Belongs to the polypeptide deformylase family.</text>
</comment>
<sequence length="321" mass="35242">MNTRLTRGEFYCEEDWSGCALQTRKYFPGAQGFLSVCCPSDLDLVNATGRSVCRRLMWCPPPGCSMNPTPCGSVLRLCAAGIRPGASAAAGALRSTAASRLPRGSAHSPPAPCRRSYCSDIKMRSYLQYIKRKIIPPPSPPYGHVCQVGDPVLRSHAAAVDPAAITQPEIQKVISTLVRVMRRLECVGLSAPQIGVPLRILALEYPEGMLEESSAASREARGLSAQPLRVFVNPRLRVLDGRTVLFQEACESISGFSATVPRYLSVEVSGLNEKSEAVTWQASGWPARILQHEMDHLDGVLYTDRMDTKSFININWQRHNE</sequence>
<gene>
    <name evidence="8" type="ORF">PLEPLA_LOCUS16708</name>
</gene>
<dbReference type="EC" id="3.5.1.88" evidence="7"/>
<evidence type="ECO:0000313" key="9">
    <source>
        <dbReference type="Proteomes" id="UP001153269"/>
    </source>
</evidence>